<accession>A0A3A1WL10</accession>
<name>A0A3A1WL10_9HYPH</name>
<feature type="transmembrane region" description="Helical" evidence="6">
    <location>
        <begin position="158"/>
        <end position="178"/>
    </location>
</feature>
<feature type="transmembrane region" description="Helical" evidence="6">
    <location>
        <begin position="89"/>
        <end position="117"/>
    </location>
</feature>
<feature type="transmembrane region" description="Helical" evidence="6">
    <location>
        <begin position="184"/>
        <end position="207"/>
    </location>
</feature>
<feature type="transmembrane region" description="Helical" evidence="6">
    <location>
        <begin position="298"/>
        <end position="319"/>
    </location>
</feature>
<dbReference type="GO" id="GO:0005886">
    <property type="term" value="C:plasma membrane"/>
    <property type="evidence" value="ECO:0007669"/>
    <property type="project" value="UniProtKB-SubCell"/>
</dbReference>
<evidence type="ECO:0000256" key="4">
    <source>
        <dbReference type="ARBA" id="ARBA00022989"/>
    </source>
</evidence>
<dbReference type="PANTHER" id="PTHR30250:SF11">
    <property type="entry name" value="O-ANTIGEN TRANSPORTER-RELATED"/>
    <property type="match status" value="1"/>
</dbReference>
<dbReference type="EMBL" id="QYRN01000006">
    <property type="protein sequence ID" value="RIY00047.1"/>
    <property type="molecule type" value="Genomic_DNA"/>
</dbReference>
<protein>
    <submittedName>
        <fullName evidence="7">Lipopolysaccharide biosynthesis protein</fullName>
    </submittedName>
</protein>
<dbReference type="InterPro" id="IPR050833">
    <property type="entry name" value="Poly_Biosynth_Transport"/>
</dbReference>
<feature type="transmembrane region" description="Helical" evidence="6">
    <location>
        <begin position="21"/>
        <end position="41"/>
    </location>
</feature>
<evidence type="ECO:0000256" key="6">
    <source>
        <dbReference type="SAM" id="Phobius"/>
    </source>
</evidence>
<reference evidence="8" key="1">
    <citation type="submission" date="2018-09" db="EMBL/GenBank/DDBJ databases">
        <authorList>
            <person name="Tuo L."/>
        </authorList>
    </citation>
    <scope>NUCLEOTIDE SEQUENCE [LARGE SCALE GENOMIC DNA]</scope>
    <source>
        <strain evidence="8">M2BS4Y-1</strain>
    </source>
</reference>
<keyword evidence="3 6" id="KW-0812">Transmembrane</keyword>
<dbReference type="Proteomes" id="UP000265750">
    <property type="component" value="Unassembled WGS sequence"/>
</dbReference>
<feature type="transmembrane region" description="Helical" evidence="6">
    <location>
        <begin position="123"/>
        <end position="146"/>
    </location>
</feature>
<comment type="subcellular location">
    <subcellularLocation>
        <location evidence="1">Cell membrane</location>
        <topology evidence="1">Multi-pass membrane protein</topology>
    </subcellularLocation>
</comment>
<dbReference type="PANTHER" id="PTHR30250">
    <property type="entry name" value="PST FAMILY PREDICTED COLANIC ACID TRANSPORTER"/>
    <property type="match status" value="1"/>
</dbReference>
<dbReference type="OrthoDB" id="7973910at2"/>
<comment type="caution">
    <text evidence="7">The sequence shown here is derived from an EMBL/GenBank/DDBJ whole genome shotgun (WGS) entry which is preliminary data.</text>
</comment>
<keyword evidence="5 6" id="KW-0472">Membrane</keyword>
<keyword evidence="8" id="KW-1185">Reference proteome</keyword>
<sequence length="430" mass="45107">MRRPGFLTGSLEAKLKMGRDYAKLLGGSGGRLVLSLAYFTAIANVLTVSDFGLFATASATGIVLSRIAGLGFVSPLYRAATRKPHLVGIYTAGLLAAFALSLPLVALGGALFFLGVFAGDMGAAPFAAIVAAEVVCWRALEVVCIVNNGMNRFGRASVLVVAGTGAKALAALLFAATAGREGGLAAWSLFYLAANGTAALGGIALLYPRQRLRWRPALYRRRAADSFAVAGAEVLFYLQSELDKLLVLSLGGPHVAGLYAMLMRLVDLTALPVRSFNMMAVQALMRRPDRLDSWRVRWGVEAGIALVSAGGLAALGLVLHVRPTLLGANVADAAPLVLMALLVPAFRNLVEYEGELLYARGRTGVRATVLAFLTVMKGGLLTLVLQGGEAAGDTAWVLGLNGVFAALWLASAMSTYMALDMRRAPVARPA</sequence>
<feature type="transmembrane region" description="Helical" evidence="6">
    <location>
        <begin position="53"/>
        <end position="77"/>
    </location>
</feature>
<evidence type="ECO:0000313" key="8">
    <source>
        <dbReference type="Proteomes" id="UP000265750"/>
    </source>
</evidence>
<feature type="transmembrane region" description="Helical" evidence="6">
    <location>
        <begin position="367"/>
        <end position="388"/>
    </location>
</feature>
<dbReference type="AlphaFoldDB" id="A0A3A1WL10"/>
<organism evidence="7 8">
    <name type="scientific">Aureimonas flava</name>
    <dbReference type="NCBI Taxonomy" id="2320271"/>
    <lineage>
        <taxon>Bacteria</taxon>
        <taxon>Pseudomonadati</taxon>
        <taxon>Pseudomonadota</taxon>
        <taxon>Alphaproteobacteria</taxon>
        <taxon>Hyphomicrobiales</taxon>
        <taxon>Aurantimonadaceae</taxon>
        <taxon>Aureimonas</taxon>
    </lineage>
</organism>
<evidence type="ECO:0000313" key="7">
    <source>
        <dbReference type="EMBL" id="RIY00047.1"/>
    </source>
</evidence>
<gene>
    <name evidence="7" type="ORF">D3218_12150</name>
</gene>
<proteinExistence type="predicted"/>
<evidence type="ECO:0000256" key="1">
    <source>
        <dbReference type="ARBA" id="ARBA00004651"/>
    </source>
</evidence>
<evidence type="ECO:0000256" key="3">
    <source>
        <dbReference type="ARBA" id="ARBA00022692"/>
    </source>
</evidence>
<keyword evidence="2" id="KW-1003">Cell membrane</keyword>
<evidence type="ECO:0000256" key="5">
    <source>
        <dbReference type="ARBA" id="ARBA00023136"/>
    </source>
</evidence>
<feature type="transmembrane region" description="Helical" evidence="6">
    <location>
        <begin position="394"/>
        <end position="419"/>
    </location>
</feature>
<feature type="transmembrane region" description="Helical" evidence="6">
    <location>
        <begin position="325"/>
        <end position="346"/>
    </location>
</feature>
<evidence type="ECO:0000256" key="2">
    <source>
        <dbReference type="ARBA" id="ARBA00022475"/>
    </source>
</evidence>
<keyword evidence="4 6" id="KW-1133">Transmembrane helix</keyword>